<keyword evidence="2" id="KW-1185">Reference proteome</keyword>
<organism evidence="1 2">
    <name type="scientific">Colletotrichum truncatum</name>
    <name type="common">Anthracnose fungus</name>
    <name type="synonym">Colletotrichum capsici</name>
    <dbReference type="NCBI Taxonomy" id="5467"/>
    <lineage>
        <taxon>Eukaryota</taxon>
        <taxon>Fungi</taxon>
        <taxon>Dikarya</taxon>
        <taxon>Ascomycota</taxon>
        <taxon>Pezizomycotina</taxon>
        <taxon>Sordariomycetes</taxon>
        <taxon>Hypocreomycetidae</taxon>
        <taxon>Glomerellales</taxon>
        <taxon>Glomerellaceae</taxon>
        <taxon>Colletotrichum</taxon>
        <taxon>Colletotrichum truncatum species complex</taxon>
    </lineage>
</organism>
<accession>A0ACC3YFZ8</accession>
<reference evidence="1 2" key="1">
    <citation type="journal article" date="2020" name="Phytopathology">
        <title>Genome Sequence Resources of Colletotrichum truncatum, C. plurivorum, C. musicola, and C. sojae: Four Species Pathogenic to Soybean (Glycine max).</title>
        <authorList>
            <person name="Rogerio F."/>
            <person name="Boufleur T.R."/>
            <person name="Ciampi-Guillardi M."/>
            <person name="Sukno S.A."/>
            <person name="Thon M.R."/>
            <person name="Massola Junior N.S."/>
            <person name="Baroncelli R."/>
        </authorList>
    </citation>
    <scope>NUCLEOTIDE SEQUENCE [LARGE SCALE GENOMIC DNA]</scope>
    <source>
        <strain evidence="1 2">CMES1059</strain>
    </source>
</reference>
<comment type="caution">
    <text evidence="1">The sequence shown here is derived from an EMBL/GenBank/DDBJ whole genome shotgun (WGS) entry which is preliminary data.</text>
</comment>
<evidence type="ECO:0000313" key="1">
    <source>
        <dbReference type="EMBL" id="KAL0930761.1"/>
    </source>
</evidence>
<protein>
    <submittedName>
        <fullName evidence="1">Uncharacterized protein</fullName>
    </submittedName>
</protein>
<evidence type="ECO:0000313" key="2">
    <source>
        <dbReference type="Proteomes" id="UP000805649"/>
    </source>
</evidence>
<dbReference type="EMBL" id="VUJX02000010">
    <property type="protein sequence ID" value="KAL0930761.1"/>
    <property type="molecule type" value="Genomic_DNA"/>
</dbReference>
<proteinExistence type="predicted"/>
<name>A0ACC3YFZ8_COLTU</name>
<dbReference type="Proteomes" id="UP000805649">
    <property type="component" value="Unassembled WGS sequence"/>
</dbReference>
<sequence>MEAETQLATVHHRTAQNSEAEQKLRRTGPGWLRVDRTKAVVHAAKENDALLVSNVRGRWTRNNPWYAKSDLLTRRAVLFTSTNDEGEER</sequence>
<gene>
    <name evidence="1" type="ORF">CTRU02_213496</name>
</gene>